<comment type="caution">
    <text evidence="1">The sequence shown here is derived from an EMBL/GenBank/DDBJ whole genome shotgun (WGS) entry which is preliminary data.</text>
</comment>
<dbReference type="EMBL" id="VSRR010104166">
    <property type="protein sequence ID" value="MPC95981.1"/>
    <property type="molecule type" value="Genomic_DNA"/>
</dbReference>
<dbReference type="AlphaFoldDB" id="A0A5B7JDE0"/>
<accession>A0A5B7JDE0</accession>
<organism evidence="1 2">
    <name type="scientific">Portunus trituberculatus</name>
    <name type="common">Swimming crab</name>
    <name type="synonym">Neptunus trituberculatus</name>
    <dbReference type="NCBI Taxonomy" id="210409"/>
    <lineage>
        <taxon>Eukaryota</taxon>
        <taxon>Metazoa</taxon>
        <taxon>Ecdysozoa</taxon>
        <taxon>Arthropoda</taxon>
        <taxon>Crustacea</taxon>
        <taxon>Multicrustacea</taxon>
        <taxon>Malacostraca</taxon>
        <taxon>Eumalacostraca</taxon>
        <taxon>Eucarida</taxon>
        <taxon>Decapoda</taxon>
        <taxon>Pleocyemata</taxon>
        <taxon>Brachyura</taxon>
        <taxon>Eubrachyura</taxon>
        <taxon>Portunoidea</taxon>
        <taxon>Portunidae</taxon>
        <taxon>Portuninae</taxon>
        <taxon>Portunus</taxon>
    </lineage>
</organism>
<reference evidence="1 2" key="1">
    <citation type="submission" date="2019-05" db="EMBL/GenBank/DDBJ databases">
        <title>Another draft genome of Portunus trituberculatus and its Hox gene families provides insights of decapod evolution.</title>
        <authorList>
            <person name="Jeong J.-H."/>
            <person name="Song I."/>
            <person name="Kim S."/>
            <person name="Choi T."/>
            <person name="Kim D."/>
            <person name="Ryu S."/>
            <person name="Kim W."/>
        </authorList>
    </citation>
    <scope>NUCLEOTIDE SEQUENCE [LARGE SCALE GENOMIC DNA]</scope>
    <source>
        <tissue evidence="1">Muscle</tissue>
    </source>
</reference>
<protein>
    <submittedName>
        <fullName evidence="1">Uncharacterized protein</fullName>
    </submittedName>
</protein>
<gene>
    <name evidence="1" type="ORF">E2C01_091214</name>
</gene>
<keyword evidence="2" id="KW-1185">Reference proteome</keyword>
<evidence type="ECO:0000313" key="1">
    <source>
        <dbReference type="EMBL" id="MPC95981.1"/>
    </source>
</evidence>
<proteinExistence type="predicted"/>
<dbReference type="Proteomes" id="UP000324222">
    <property type="component" value="Unassembled WGS sequence"/>
</dbReference>
<evidence type="ECO:0000313" key="2">
    <source>
        <dbReference type="Proteomes" id="UP000324222"/>
    </source>
</evidence>
<name>A0A5B7JDE0_PORTR</name>
<sequence>MNDNCPVSGRTASRYPSILASQYPGIPVSDNGMRGRALQIANDILYHRDSQAARIVHGVSDALK</sequence>